<reference evidence="2" key="1">
    <citation type="submission" date="2022-10" db="EMBL/GenBank/DDBJ databases">
        <authorList>
            <person name="Chen Y."/>
            <person name="Dougan E. K."/>
            <person name="Chan C."/>
            <person name="Rhodes N."/>
            <person name="Thang M."/>
        </authorList>
    </citation>
    <scope>NUCLEOTIDE SEQUENCE</scope>
</reference>
<comment type="caution">
    <text evidence="2">The sequence shown here is derived from an EMBL/GenBank/DDBJ whole genome shotgun (WGS) entry which is preliminary data.</text>
</comment>
<dbReference type="SUPFAM" id="SSF53335">
    <property type="entry name" value="S-adenosyl-L-methionine-dependent methyltransferases"/>
    <property type="match status" value="1"/>
</dbReference>
<evidence type="ECO:0000313" key="4">
    <source>
        <dbReference type="Proteomes" id="UP001152797"/>
    </source>
</evidence>
<dbReference type="EMBL" id="CAMXCT030002735">
    <property type="protein sequence ID" value="CAL4787405.1"/>
    <property type="molecule type" value="Genomic_DNA"/>
</dbReference>
<dbReference type="AlphaFoldDB" id="A0A9P1CYH7"/>
<dbReference type="PANTHER" id="PTHR34203:SF15">
    <property type="entry name" value="SLL1173 PROTEIN"/>
    <property type="match status" value="1"/>
</dbReference>
<name>A0A9P1CYH7_9DINO</name>
<dbReference type="EMBL" id="CAMXCT010002735">
    <property type="protein sequence ID" value="CAI4000093.1"/>
    <property type="molecule type" value="Genomic_DNA"/>
</dbReference>
<organism evidence="2">
    <name type="scientific">Cladocopium goreaui</name>
    <dbReference type="NCBI Taxonomy" id="2562237"/>
    <lineage>
        <taxon>Eukaryota</taxon>
        <taxon>Sar</taxon>
        <taxon>Alveolata</taxon>
        <taxon>Dinophyceae</taxon>
        <taxon>Suessiales</taxon>
        <taxon>Symbiodiniaceae</taxon>
        <taxon>Cladocopium</taxon>
    </lineage>
</organism>
<dbReference type="OrthoDB" id="2128152at2759"/>
<accession>A0A9P1CYH7</accession>
<reference evidence="3" key="2">
    <citation type="submission" date="2024-04" db="EMBL/GenBank/DDBJ databases">
        <authorList>
            <person name="Chen Y."/>
            <person name="Shah S."/>
            <person name="Dougan E. K."/>
            <person name="Thang M."/>
            <person name="Chan C."/>
        </authorList>
    </citation>
    <scope>NUCLEOTIDE SEQUENCE [LARGE SCALE GENOMIC DNA]</scope>
</reference>
<keyword evidence="4" id="KW-1185">Reference proteome</keyword>
<evidence type="ECO:0000313" key="3">
    <source>
        <dbReference type="EMBL" id="CAL1153468.1"/>
    </source>
</evidence>
<protein>
    <recommendedName>
        <fullName evidence="1">Methyltransferase FkbM domain-containing protein</fullName>
    </recommendedName>
</protein>
<dbReference type="InterPro" id="IPR052514">
    <property type="entry name" value="SAM-dependent_MTase"/>
</dbReference>
<gene>
    <name evidence="2" type="ORF">C1SCF055_LOCUS26240</name>
</gene>
<dbReference type="Proteomes" id="UP001152797">
    <property type="component" value="Unassembled WGS sequence"/>
</dbReference>
<dbReference type="Gene3D" id="3.40.50.150">
    <property type="entry name" value="Vaccinia Virus protein VP39"/>
    <property type="match status" value="1"/>
</dbReference>
<sequence>MDPDSTPRGSSLCHGYSWYPMSGFSTPEKHQKISCFRKFVAGNNSDPYALKSLGLEGNLHPSPIFVDVGANLGLVSISLAKQWPFARILALEPAPATFRYLLWNLKENQVTSQVWPINLAISSDSSLRLSTTAAGGVWTARVRPDATVAPAGSDYVFDAPAASLAEILASLGLGAIDLLKIDCEGCEWEILDRWDLLNHLFGHVSLELHNRSFVKLVGVEEKRRAELEAKVFNSQLCRIKEEDPAGLKCRSYGPGRVVEPCDGRQRCLRCLRGHWCLACRIRRCRGGDEVCRRKKRGRLELLGIGLRCWLSVPCGGQARCCLGVRLGYGAVDPGASEDLLQAAFDQQGQGRLIPLLGDAQDLPQEPLSSVPLVVVSDLLYSVPLGRALGESLAKWLKGQERKLILTDGGRSGRWAFLEAFSEAHGSQAYFEDVPVPPWAPQKGDFFDGSETATVGLLRY</sequence>
<dbReference type="InterPro" id="IPR006342">
    <property type="entry name" value="FkbM_mtfrase"/>
</dbReference>
<dbReference type="NCBIfam" id="TIGR01444">
    <property type="entry name" value="fkbM_fam"/>
    <property type="match status" value="1"/>
</dbReference>
<feature type="domain" description="Methyltransferase FkbM" evidence="1">
    <location>
        <begin position="67"/>
        <end position="211"/>
    </location>
</feature>
<dbReference type="Pfam" id="PF05050">
    <property type="entry name" value="Methyltransf_21"/>
    <property type="match status" value="1"/>
</dbReference>
<evidence type="ECO:0000313" key="2">
    <source>
        <dbReference type="EMBL" id="CAI4000093.1"/>
    </source>
</evidence>
<dbReference type="InterPro" id="IPR029063">
    <property type="entry name" value="SAM-dependent_MTases_sf"/>
</dbReference>
<dbReference type="PANTHER" id="PTHR34203">
    <property type="entry name" value="METHYLTRANSFERASE, FKBM FAMILY PROTEIN"/>
    <property type="match status" value="1"/>
</dbReference>
<proteinExistence type="predicted"/>
<dbReference type="EMBL" id="CAMXCT020002735">
    <property type="protein sequence ID" value="CAL1153468.1"/>
    <property type="molecule type" value="Genomic_DNA"/>
</dbReference>
<evidence type="ECO:0000259" key="1">
    <source>
        <dbReference type="Pfam" id="PF05050"/>
    </source>
</evidence>